<dbReference type="PANTHER" id="PTHR16305:SF35">
    <property type="entry name" value="TRANSCRIPTIONAL ACTIVATOR DOMAIN"/>
    <property type="match status" value="1"/>
</dbReference>
<dbReference type="InterPro" id="IPR041664">
    <property type="entry name" value="AAA_16"/>
</dbReference>
<dbReference type="EMBL" id="BSRZ01000009">
    <property type="protein sequence ID" value="GLW65444.1"/>
    <property type="molecule type" value="Genomic_DNA"/>
</dbReference>
<accession>A0A9W6PVW4</accession>
<evidence type="ECO:0000313" key="5">
    <source>
        <dbReference type="EMBL" id="GLW65444.1"/>
    </source>
</evidence>
<feature type="domain" description="Orc1-like AAA ATPase" evidence="4">
    <location>
        <begin position="5"/>
        <end position="169"/>
    </location>
</feature>
<evidence type="ECO:0000256" key="2">
    <source>
        <dbReference type="ARBA" id="ARBA00022840"/>
    </source>
</evidence>
<dbReference type="GO" id="GO:0005524">
    <property type="term" value="F:ATP binding"/>
    <property type="evidence" value="ECO:0007669"/>
    <property type="project" value="UniProtKB-KW"/>
</dbReference>
<dbReference type="InterPro" id="IPR027417">
    <property type="entry name" value="P-loop_NTPase"/>
</dbReference>
<keyword evidence="1" id="KW-0547">Nucleotide-binding</keyword>
<feature type="compositionally biased region" description="Low complexity" evidence="3">
    <location>
        <begin position="863"/>
        <end position="874"/>
    </location>
</feature>
<keyword evidence="6" id="KW-1185">Reference proteome</keyword>
<evidence type="ECO:0000256" key="1">
    <source>
        <dbReference type="ARBA" id="ARBA00022741"/>
    </source>
</evidence>
<proteinExistence type="predicted"/>
<dbReference type="PANTHER" id="PTHR16305">
    <property type="entry name" value="TESTICULAR SOLUBLE ADENYLYL CYCLASE"/>
    <property type="match status" value="1"/>
</dbReference>
<organism evidence="5 6">
    <name type="scientific">Actinomadura rubrobrunea</name>
    <dbReference type="NCBI Taxonomy" id="115335"/>
    <lineage>
        <taxon>Bacteria</taxon>
        <taxon>Bacillati</taxon>
        <taxon>Actinomycetota</taxon>
        <taxon>Actinomycetes</taxon>
        <taxon>Streptosporangiales</taxon>
        <taxon>Thermomonosporaceae</taxon>
        <taxon>Actinomadura</taxon>
    </lineage>
</organism>
<dbReference type="GO" id="GO:0005737">
    <property type="term" value="C:cytoplasm"/>
    <property type="evidence" value="ECO:0007669"/>
    <property type="project" value="TreeGrafter"/>
</dbReference>
<dbReference type="SUPFAM" id="SSF52540">
    <property type="entry name" value="P-loop containing nucleoside triphosphate hydrolases"/>
    <property type="match status" value="1"/>
</dbReference>
<reference evidence="5" key="1">
    <citation type="submission" date="2023-02" db="EMBL/GenBank/DDBJ databases">
        <title>Actinomadura rubrobrunea NBRC 14622.</title>
        <authorList>
            <person name="Ichikawa N."/>
            <person name="Sato H."/>
            <person name="Tonouchi N."/>
        </authorList>
    </citation>
    <scope>NUCLEOTIDE SEQUENCE</scope>
    <source>
        <strain evidence="5">NBRC 14622</strain>
    </source>
</reference>
<evidence type="ECO:0000259" key="4">
    <source>
        <dbReference type="Pfam" id="PF13191"/>
    </source>
</evidence>
<comment type="caution">
    <text evidence="5">The sequence shown here is derived from an EMBL/GenBank/DDBJ whole genome shotgun (WGS) entry which is preliminary data.</text>
</comment>
<evidence type="ECO:0000313" key="6">
    <source>
        <dbReference type="Proteomes" id="UP001165124"/>
    </source>
</evidence>
<dbReference type="Proteomes" id="UP001165124">
    <property type="component" value="Unassembled WGS sequence"/>
</dbReference>
<dbReference type="AlphaFoldDB" id="A0A9W6PVW4"/>
<dbReference type="RefSeq" id="WP_083950998.1">
    <property type="nucleotide sequence ID" value="NZ_BSRZ01000009.1"/>
</dbReference>
<sequence length="1074" mass="116511">MTSTLIGRDHPAAVLRAEVDRAAAGHGGLVLVAGEAGIGKTTLVTEAMREARDRGVLVLGGSCWDSSSAPGYWPWTQVVRALRRSVDAREWAAAEEAAGGGLAMLLGESPDADADGFQVYDAVTSALVAASQRRPVAVALDDLHWADAASVRLLEFVAQHTWFERLLLVGTYRDVEVEWEGHPLRSVLPSLAAKATVVTLTGLGREDVGRLIRRTVGAEPDDALVAEVHRRTGGNPFFVEQAARLWHSGGTVDAIAPGVRDAVRRRLSLLPDAVVRLLTSAAVLGREFDRGVLAASMDEPVPRVERLLGQAVAARLVVALDDGRFAFAHDLVRETLYGALGDADARRAHAAVVRAVEDAPALAGRIMPAELAWHAYLARDEIDPMRAVEHLRAAARDAGSRFAAEEAAEHLRRALERAPADRRRLRALISLELGRQLALGGDTDAAWRVFEDAAALAREADDTALLARVALTVYPYEPPAGWEAFQRDLLEEAHRRMVLGGAPAQARPPDVQLAQELSAAVARQGRGDDETLLFGLWARHDSLLGLGTAAERLALIEELARLARRTGDTETIYLAASFRWVALLERGDPRYLRHFSRFVAMTRHADVAMWRLAVHTDQGIVAALHGRFAEADKHLDALMTSLPRERGSHVGYMTLHLRWTLQLLQGRFEELEDTHRALFEHGHPYAELLEAITAVQRGDTGAALRHLEAAQDREEPYPPIAAPLWLRFQAQTAAASGDPRRCERARAALLPYAGQWAVALYGCDVGGPIDLWLGVLDAAQERWDDAIRRFTAAGESADRLSARPWAVEARLRLAEALLARGGDGDAQAARTLLDEVAREAAELGMRHVTARVAEVRSASTTSRAASGLSGGAAAEGREADGGAGAPEGGAAGSEGVFRFDGEVWTLTFAARTVHMPDAKGLHDLRVLLGCPGTEVPAVRLANPAGGRVAEAALRGGGDPVLDDEAKARYRRRLRRLDEEIDRAAALGDDRRAAEFDRERAALLAELRAAAGRAGRDRRLGDQAERARKAVTARIRDTLRRLDRRHPELARHLRASISTGVTCAYRPDSDVVWRL</sequence>
<feature type="region of interest" description="Disordered" evidence="3">
    <location>
        <begin position="863"/>
        <end position="889"/>
    </location>
</feature>
<dbReference type="Pfam" id="PF13191">
    <property type="entry name" value="AAA_16"/>
    <property type="match status" value="1"/>
</dbReference>
<name>A0A9W6PVW4_9ACTN</name>
<gene>
    <name evidence="5" type="ORF">Arub01_36880</name>
</gene>
<evidence type="ECO:0000256" key="3">
    <source>
        <dbReference type="SAM" id="MobiDB-lite"/>
    </source>
</evidence>
<protein>
    <recommendedName>
        <fullName evidence="4">Orc1-like AAA ATPase domain-containing protein</fullName>
    </recommendedName>
</protein>
<keyword evidence="2" id="KW-0067">ATP-binding</keyword>
<dbReference type="GO" id="GO:0004016">
    <property type="term" value="F:adenylate cyclase activity"/>
    <property type="evidence" value="ECO:0007669"/>
    <property type="project" value="TreeGrafter"/>
</dbReference>